<dbReference type="RefSeq" id="XP_056764430.1">
    <property type="nucleotide sequence ID" value="XM_056911604.1"/>
</dbReference>
<evidence type="ECO:0000313" key="2">
    <source>
        <dbReference type="EMBL" id="KAJ5444350.1"/>
    </source>
</evidence>
<accession>A0AAD6C4E1</accession>
<reference evidence="2" key="1">
    <citation type="submission" date="2022-12" db="EMBL/GenBank/DDBJ databases">
        <authorList>
            <person name="Petersen C."/>
        </authorList>
    </citation>
    <scope>NUCLEOTIDE SEQUENCE</scope>
    <source>
        <strain evidence="2">IBT 16125</strain>
    </source>
</reference>
<keyword evidence="3" id="KW-1185">Reference proteome</keyword>
<gene>
    <name evidence="2" type="ORF">N7458_008222</name>
</gene>
<name>A0AAD6C4E1_9EURO</name>
<keyword evidence="1" id="KW-0812">Transmembrane</keyword>
<feature type="non-terminal residue" evidence="2">
    <location>
        <position position="1"/>
    </location>
</feature>
<keyword evidence="1" id="KW-0472">Membrane</keyword>
<comment type="caution">
    <text evidence="2">The sequence shown here is derived from an EMBL/GenBank/DDBJ whole genome shotgun (WGS) entry which is preliminary data.</text>
</comment>
<dbReference type="EMBL" id="JAPVEA010000007">
    <property type="protein sequence ID" value="KAJ5444350.1"/>
    <property type="molecule type" value="Genomic_DNA"/>
</dbReference>
<feature type="transmembrane region" description="Helical" evidence="1">
    <location>
        <begin position="49"/>
        <end position="67"/>
    </location>
</feature>
<proteinExistence type="predicted"/>
<dbReference type="Proteomes" id="UP001213681">
    <property type="component" value="Unassembled WGS sequence"/>
</dbReference>
<dbReference type="GeneID" id="81601847"/>
<organism evidence="2 3">
    <name type="scientific">Penicillium daleae</name>
    <dbReference type="NCBI Taxonomy" id="63821"/>
    <lineage>
        <taxon>Eukaryota</taxon>
        <taxon>Fungi</taxon>
        <taxon>Dikarya</taxon>
        <taxon>Ascomycota</taxon>
        <taxon>Pezizomycotina</taxon>
        <taxon>Eurotiomycetes</taxon>
        <taxon>Eurotiomycetidae</taxon>
        <taxon>Eurotiales</taxon>
        <taxon>Aspergillaceae</taxon>
        <taxon>Penicillium</taxon>
    </lineage>
</organism>
<protein>
    <submittedName>
        <fullName evidence="2">Uncharacterized protein</fullName>
    </submittedName>
</protein>
<evidence type="ECO:0000313" key="3">
    <source>
        <dbReference type="Proteomes" id="UP001213681"/>
    </source>
</evidence>
<reference evidence="2" key="2">
    <citation type="journal article" date="2023" name="IMA Fungus">
        <title>Comparative genomic study of the Penicillium genus elucidates a diverse pangenome and 15 lateral gene transfer events.</title>
        <authorList>
            <person name="Petersen C."/>
            <person name="Sorensen T."/>
            <person name="Nielsen M.R."/>
            <person name="Sondergaard T.E."/>
            <person name="Sorensen J.L."/>
            <person name="Fitzpatrick D.A."/>
            <person name="Frisvad J.C."/>
            <person name="Nielsen K.L."/>
        </authorList>
    </citation>
    <scope>NUCLEOTIDE SEQUENCE</scope>
    <source>
        <strain evidence="2">IBT 16125</strain>
    </source>
</reference>
<keyword evidence="1" id="KW-1133">Transmembrane helix</keyword>
<sequence length="109" mass="12123">MRNSEESSKPPTRPLFVREVRGPVLPARAWCDLLDTPAFGIRNIGGPGAVQYAAYCALVFFLSFGVGRDESGIIRFRSFWWGWRFTLFSSQVSILLPPSTLLVAALCGR</sequence>
<evidence type="ECO:0000256" key="1">
    <source>
        <dbReference type="SAM" id="Phobius"/>
    </source>
</evidence>
<dbReference type="AlphaFoldDB" id="A0AAD6C4E1"/>